<dbReference type="RefSeq" id="XP_002668115.1">
    <property type="nucleotide sequence ID" value="XM_002668069.1"/>
</dbReference>
<dbReference type="PANTHER" id="PTHR11001:SF2">
    <property type="entry name" value="MITOCHONDRIAL FISSION PROCESS PROTEIN 1"/>
    <property type="match status" value="1"/>
</dbReference>
<feature type="region of interest" description="Disordered" evidence="4">
    <location>
        <begin position="1"/>
        <end position="26"/>
    </location>
</feature>
<evidence type="ECO:0000256" key="2">
    <source>
        <dbReference type="ARBA" id="ARBA00017835"/>
    </source>
</evidence>
<evidence type="ECO:0000313" key="7">
    <source>
        <dbReference type="Proteomes" id="UP000006671"/>
    </source>
</evidence>
<dbReference type="GeneID" id="8858695"/>
<dbReference type="GO" id="GO:0000266">
    <property type="term" value="P:mitochondrial fission"/>
    <property type="evidence" value="ECO:0007669"/>
    <property type="project" value="TreeGrafter"/>
</dbReference>
<evidence type="ECO:0000313" key="6">
    <source>
        <dbReference type="EMBL" id="EFC42425.1"/>
    </source>
</evidence>
<evidence type="ECO:0000313" key="5">
    <source>
        <dbReference type="EMBL" id="EFC35371.1"/>
    </source>
</evidence>
<comment type="similarity">
    <text evidence="1">Belongs to the MTFP1 family.</text>
</comment>
<keyword evidence="7" id="KW-1185">Reference proteome</keyword>
<dbReference type="EMBL" id="GG738879">
    <property type="protein sequence ID" value="EFC42425.1"/>
    <property type="molecule type" value="Genomic_DNA"/>
</dbReference>
<dbReference type="OrthoDB" id="424969at2759"/>
<dbReference type="Pfam" id="PF10558">
    <property type="entry name" value="MTP18"/>
    <property type="match status" value="2"/>
</dbReference>
<dbReference type="AlphaFoldDB" id="D2VL80"/>
<organism evidence="7">
    <name type="scientific">Naegleria gruberi</name>
    <name type="common">Amoeba</name>
    <dbReference type="NCBI Taxonomy" id="5762"/>
    <lineage>
        <taxon>Eukaryota</taxon>
        <taxon>Discoba</taxon>
        <taxon>Heterolobosea</taxon>
        <taxon>Tetramitia</taxon>
        <taxon>Eutetramitia</taxon>
        <taxon>Vahlkampfiidae</taxon>
        <taxon>Naegleria</taxon>
    </lineage>
</organism>
<sequence>MSSSPSNINNTTTLSTSAPPATTTTTEVAAESMEQSSLRYLGYLGRLKTAIVAGARYLAYTSDVGEAFRPIVHPLIVRAGYGISWAYVLGDVGIQTYREKEKGSSTNTVLRTATKTAIFQSTASMILPMITIHQTVHVVSAILKKVGYKSKVIPTISGLAVIPALPFMFDHPVEHFVDTVYDKYWPVDEKDSHAEKEKQH</sequence>
<dbReference type="VEuPathDB" id="AmoebaDB:NAEGRDRAFT_60098"/>
<dbReference type="Proteomes" id="UP000006671">
    <property type="component" value="Unassembled WGS sequence"/>
</dbReference>
<dbReference type="eggNOG" id="KOG3945">
    <property type="taxonomic scope" value="Eukaryota"/>
</dbReference>
<evidence type="ECO:0000256" key="3">
    <source>
        <dbReference type="ARBA" id="ARBA00029631"/>
    </source>
</evidence>
<dbReference type="PANTHER" id="PTHR11001">
    <property type="entry name" value="MITOCHONDRIAL FISSION PROCESS PROTEIN 1"/>
    <property type="match status" value="1"/>
</dbReference>
<accession>D2VL80</accession>
<dbReference type="OMA" id="LPFMFDH"/>
<gene>
    <name evidence="5" type="ORF">NAEGRDRAFT_60098</name>
    <name evidence="6" type="ORF">NAEGRDRAFT_69544</name>
</gene>
<reference evidence="6 7" key="1">
    <citation type="journal article" date="2010" name="Cell">
        <title>The genome of Naegleria gruberi illuminates early eukaryotic versatility.</title>
        <authorList>
            <person name="Fritz-Laylin L.K."/>
            <person name="Prochnik S.E."/>
            <person name="Ginger M.L."/>
            <person name="Dacks J.B."/>
            <person name="Carpenter M.L."/>
            <person name="Field M.C."/>
            <person name="Kuo A."/>
            <person name="Paredez A."/>
            <person name="Chapman J."/>
            <person name="Pham J."/>
            <person name="Shu S."/>
            <person name="Neupane R."/>
            <person name="Cipriano M."/>
            <person name="Mancuso J."/>
            <person name="Tu H."/>
            <person name="Salamov A."/>
            <person name="Lindquist E."/>
            <person name="Shapiro H."/>
            <person name="Lucas S."/>
            <person name="Grigoriev I.V."/>
            <person name="Cande W.Z."/>
            <person name="Fulton C."/>
            <person name="Rokhsar D.S."/>
            <person name="Dawson S.C."/>
        </authorList>
    </citation>
    <scope>NUCLEOTIDE SEQUENCE [LARGE SCALE GENOMIC DNA]</scope>
    <source>
        <strain evidence="6 7">NEG-M</strain>
    </source>
</reference>
<name>D2VL80_NAEGR</name>
<proteinExistence type="inferred from homology"/>
<protein>
    <recommendedName>
        <fullName evidence="2">Mitochondrial fission process protein 1</fullName>
    </recommendedName>
    <alternativeName>
        <fullName evidence="3">Mitochondrial 18 kDa protein</fullName>
    </alternativeName>
</protein>
<dbReference type="GO" id="GO:0005739">
    <property type="term" value="C:mitochondrion"/>
    <property type="evidence" value="ECO:0007669"/>
    <property type="project" value="TreeGrafter"/>
</dbReference>
<dbReference type="InterPro" id="IPR019560">
    <property type="entry name" value="Mitochondrial_18_kDa_protein"/>
</dbReference>
<evidence type="ECO:0000256" key="1">
    <source>
        <dbReference type="ARBA" id="ARBA00009224"/>
    </source>
</evidence>
<evidence type="ECO:0000256" key="4">
    <source>
        <dbReference type="SAM" id="MobiDB-lite"/>
    </source>
</evidence>
<dbReference type="KEGG" id="ngr:NAEGRDRAFT_60098"/>
<dbReference type="EMBL" id="GG739308">
    <property type="protein sequence ID" value="EFC35371.1"/>
    <property type="molecule type" value="Genomic_DNA"/>
</dbReference>